<keyword evidence="4" id="KW-0804">Transcription</keyword>
<evidence type="ECO:0000259" key="5">
    <source>
        <dbReference type="Pfam" id="PF04542"/>
    </source>
</evidence>
<protein>
    <submittedName>
        <fullName evidence="7">Sigma-70 family RNA polymerase sigma factor</fullName>
    </submittedName>
</protein>
<dbReference type="CDD" id="cd06171">
    <property type="entry name" value="Sigma70_r4"/>
    <property type="match status" value="1"/>
</dbReference>
<dbReference type="InterPro" id="IPR007630">
    <property type="entry name" value="RNA_pol_sigma70_r4"/>
</dbReference>
<name>A0ABV8MX41_9NEIS</name>
<dbReference type="InterPro" id="IPR007627">
    <property type="entry name" value="RNA_pol_sigma70_r2"/>
</dbReference>
<dbReference type="RefSeq" id="WP_378168484.1">
    <property type="nucleotide sequence ID" value="NZ_JBHSBU010000002.1"/>
</dbReference>
<evidence type="ECO:0000313" key="7">
    <source>
        <dbReference type="EMBL" id="MFC4161871.1"/>
    </source>
</evidence>
<reference evidence="8" key="1">
    <citation type="journal article" date="2019" name="Int. J. Syst. Evol. Microbiol.">
        <title>The Global Catalogue of Microorganisms (GCM) 10K type strain sequencing project: providing services to taxonomists for standard genome sequencing and annotation.</title>
        <authorList>
            <consortium name="The Broad Institute Genomics Platform"/>
            <consortium name="The Broad Institute Genome Sequencing Center for Infectious Disease"/>
            <person name="Wu L."/>
            <person name="Ma J."/>
        </authorList>
    </citation>
    <scope>NUCLEOTIDE SEQUENCE [LARGE SCALE GENOMIC DNA]</scope>
    <source>
        <strain evidence="8">LMG 29894</strain>
    </source>
</reference>
<sequence length="250" mass="28835">MMIQEPVPEFVPPQQEAALWHAYRSSGDLNCRDLLLDRYLPFARMLAAIAYRQRYGDEAEFDDYLHFAAVALIEAMETFDPGREVPFTAFAAWRIRGGISDGVASYSDKQRQLQAQRRLAQRIDSLAEDEAEPSVRQAFAQLATVAVGLALGMLLEDSGMVEPDESMHFIAPAYHPIELEQLRRRIHVHVDRLPEREARLVKYHYFHGLRFDEVAELFEISKGRVSQLHKQALERLRHLLNQESLQTLEY</sequence>
<evidence type="ECO:0000256" key="4">
    <source>
        <dbReference type="ARBA" id="ARBA00023163"/>
    </source>
</evidence>
<dbReference type="NCBIfam" id="TIGR02937">
    <property type="entry name" value="sigma70-ECF"/>
    <property type="match status" value="1"/>
</dbReference>
<evidence type="ECO:0000256" key="1">
    <source>
        <dbReference type="ARBA" id="ARBA00023015"/>
    </source>
</evidence>
<evidence type="ECO:0000259" key="6">
    <source>
        <dbReference type="Pfam" id="PF04545"/>
    </source>
</evidence>
<keyword evidence="8" id="KW-1185">Reference proteome</keyword>
<dbReference type="Pfam" id="PF04542">
    <property type="entry name" value="Sigma70_r2"/>
    <property type="match status" value="1"/>
</dbReference>
<dbReference type="InterPro" id="IPR013325">
    <property type="entry name" value="RNA_pol_sigma_r2"/>
</dbReference>
<keyword evidence="2" id="KW-0731">Sigma factor</keyword>
<dbReference type="SUPFAM" id="SSF88659">
    <property type="entry name" value="Sigma3 and sigma4 domains of RNA polymerase sigma factors"/>
    <property type="match status" value="1"/>
</dbReference>
<dbReference type="InterPro" id="IPR000943">
    <property type="entry name" value="RNA_pol_sigma70"/>
</dbReference>
<dbReference type="InterPro" id="IPR014284">
    <property type="entry name" value="RNA_pol_sigma-70_dom"/>
</dbReference>
<comment type="caution">
    <text evidence="7">The sequence shown here is derived from an EMBL/GenBank/DDBJ whole genome shotgun (WGS) entry which is preliminary data.</text>
</comment>
<feature type="domain" description="RNA polymerase sigma-70 region 2" evidence="5">
    <location>
        <begin position="42"/>
        <end position="103"/>
    </location>
</feature>
<keyword evidence="3" id="KW-0238">DNA-binding</keyword>
<evidence type="ECO:0000313" key="8">
    <source>
        <dbReference type="Proteomes" id="UP001595791"/>
    </source>
</evidence>
<dbReference type="PRINTS" id="PR00046">
    <property type="entry name" value="SIGMA70FCT"/>
</dbReference>
<dbReference type="EMBL" id="JBHSBU010000002">
    <property type="protein sequence ID" value="MFC4161871.1"/>
    <property type="molecule type" value="Genomic_DNA"/>
</dbReference>
<feature type="domain" description="RNA polymerase sigma-70 region 4" evidence="6">
    <location>
        <begin position="191"/>
        <end position="238"/>
    </location>
</feature>
<dbReference type="Gene3D" id="1.10.1740.10">
    <property type="match status" value="1"/>
</dbReference>
<evidence type="ECO:0000256" key="2">
    <source>
        <dbReference type="ARBA" id="ARBA00023082"/>
    </source>
</evidence>
<dbReference type="SUPFAM" id="SSF88946">
    <property type="entry name" value="Sigma2 domain of RNA polymerase sigma factors"/>
    <property type="match status" value="1"/>
</dbReference>
<organism evidence="7 8">
    <name type="scientific">Chitinimonas lacunae</name>
    <dbReference type="NCBI Taxonomy" id="1963018"/>
    <lineage>
        <taxon>Bacteria</taxon>
        <taxon>Pseudomonadati</taxon>
        <taxon>Pseudomonadota</taxon>
        <taxon>Betaproteobacteria</taxon>
        <taxon>Neisseriales</taxon>
        <taxon>Chitinibacteraceae</taxon>
        <taxon>Chitinimonas</taxon>
    </lineage>
</organism>
<dbReference type="InterPro" id="IPR013324">
    <property type="entry name" value="RNA_pol_sigma_r3/r4-like"/>
</dbReference>
<dbReference type="Proteomes" id="UP001595791">
    <property type="component" value="Unassembled WGS sequence"/>
</dbReference>
<proteinExistence type="predicted"/>
<dbReference type="PANTHER" id="PTHR30385">
    <property type="entry name" value="SIGMA FACTOR F FLAGELLAR"/>
    <property type="match status" value="1"/>
</dbReference>
<evidence type="ECO:0000256" key="3">
    <source>
        <dbReference type="ARBA" id="ARBA00023125"/>
    </source>
</evidence>
<keyword evidence="1" id="KW-0805">Transcription regulation</keyword>
<dbReference type="Pfam" id="PF04545">
    <property type="entry name" value="Sigma70_r4"/>
    <property type="match status" value="1"/>
</dbReference>
<dbReference type="Gene3D" id="1.20.140.160">
    <property type="match status" value="1"/>
</dbReference>
<accession>A0ABV8MX41</accession>
<gene>
    <name evidence="7" type="ORF">ACFOW7_21255</name>
</gene>